<gene>
    <name evidence="2" type="ORF">METZ01_LOCUS285260</name>
</gene>
<proteinExistence type="predicted"/>
<dbReference type="GO" id="GO:0005829">
    <property type="term" value="C:cytosol"/>
    <property type="evidence" value="ECO:0007669"/>
    <property type="project" value="TreeGrafter"/>
</dbReference>
<dbReference type="InterPro" id="IPR014729">
    <property type="entry name" value="Rossmann-like_a/b/a_fold"/>
</dbReference>
<dbReference type="GO" id="GO:0033785">
    <property type="term" value="F:heptose 7-phosphate kinase activity"/>
    <property type="evidence" value="ECO:0007669"/>
    <property type="project" value="TreeGrafter"/>
</dbReference>
<reference evidence="2" key="1">
    <citation type="submission" date="2018-05" db="EMBL/GenBank/DDBJ databases">
        <authorList>
            <person name="Lanie J.A."/>
            <person name="Ng W.-L."/>
            <person name="Kazmierczak K.M."/>
            <person name="Andrzejewski T.M."/>
            <person name="Davidsen T.M."/>
            <person name="Wayne K.J."/>
            <person name="Tettelin H."/>
            <person name="Glass J.I."/>
            <person name="Rusch D."/>
            <person name="Podicherti R."/>
            <person name="Tsui H.-C.T."/>
            <person name="Winkler M.E."/>
        </authorList>
    </citation>
    <scope>NUCLEOTIDE SEQUENCE</scope>
</reference>
<dbReference type="Gene3D" id="3.40.1190.20">
    <property type="match status" value="1"/>
</dbReference>
<dbReference type="SUPFAM" id="SSF52374">
    <property type="entry name" value="Nucleotidylyl transferase"/>
    <property type="match status" value="1"/>
</dbReference>
<feature type="non-terminal residue" evidence="2">
    <location>
        <position position="302"/>
    </location>
</feature>
<dbReference type="InterPro" id="IPR029056">
    <property type="entry name" value="Ribokinase-like"/>
</dbReference>
<name>A0A382L6U0_9ZZZZ</name>
<evidence type="ECO:0000259" key="1">
    <source>
        <dbReference type="Pfam" id="PF00294"/>
    </source>
</evidence>
<feature type="domain" description="Carbohydrate kinase PfkB" evidence="1">
    <location>
        <begin position="18"/>
        <end position="265"/>
    </location>
</feature>
<evidence type="ECO:0000313" key="2">
    <source>
        <dbReference type="EMBL" id="SVC32406.1"/>
    </source>
</evidence>
<dbReference type="AlphaFoldDB" id="A0A382L6U0"/>
<protein>
    <recommendedName>
        <fullName evidence="1">Carbohydrate kinase PfkB domain-containing protein</fullName>
    </recommendedName>
</protein>
<dbReference type="SUPFAM" id="SSF53613">
    <property type="entry name" value="Ribokinase-like"/>
    <property type="match status" value="1"/>
</dbReference>
<sequence>MLDIWIEGNAERVSPEGPVLVIKENNKKYSIGGAGNVAVNIANLKVPCELYGAIGQDDPGKKLIKLFLNQEIHPKLNYDHSITTTKTRIVGQGGKHVLRLDKEEDYSNEVTVDCNENDIVIVSDYNKGVIKKDTISKLLKKTKYVIVDPKQSADTYDGAYIVKPNMKEYNEWNSVFSITDALKFMREHQWTWLIVTDGSNGAHVLCTTGEYSLLKEKAKDVADVTGAGDTFLSVLAYGISKDINVFECCKLACMASARNVEQRGVVPVTLNDLQKGVIFTNGVFDILHIGHLELLKYAKSLG</sequence>
<dbReference type="EMBL" id="UINC01085144">
    <property type="protein sequence ID" value="SVC32406.1"/>
    <property type="molecule type" value="Genomic_DNA"/>
</dbReference>
<dbReference type="InterPro" id="IPR011611">
    <property type="entry name" value="PfkB_dom"/>
</dbReference>
<dbReference type="Pfam" id="PF00294">
    <property type="entry name" value="PfkB"/>
    <property type="match status" value="1"/>
</dbReference>
<dbReference type="GO" id="GO:0033786">
    <property type="term" value="F:heptose-1-phosphate adenylyltransferase activity"/>
    <property type="evidence" value="ECO:0007669"/>
    <property type="project" value="TreeGrafter"/>
</dbReference>
<accession>A0A382L6U0</accession>
<feature type="non-terminal residue" evidence="2">
    <location>
        <position position="1"/>
    </location>
</feature>
<dbReference type="PANTHER" id="PTHR46969:SF1">
    <property type="entry name" value="BIFUNCTIONAL PROTEIN HLDE"/>
    <property type="match status" value="1"/>
</dbReference>
<dbReference type="Gene3D" id="3.40.50.620">
    <property type="entry name" value="HUPs"/>
    <property type="match status" value="1"/>
</dbReference>
<organism evidence="2">
    <name type="scientific">marine metagenome</name>
    <dbReference type="NCBI Taxonomy" id="408172"/>
    <lineage>
        <taxon>unclassified sequences</taxon>
        <taxon>metagenomes</taxon>
        <taxon>ecological metagenomes</taxon>
    </lineage>
</organism>
<dbReference type="PANTHER" id="PTHR46969">
    <property type="entry name" value="BIFUNCTIONAL PROTEIN HLDE"/>
    <property type="match status" value="1"/>
</dbReference>